<keyword evidence="2" id="KW-1185">Reference proteome</keyword>
<dbReference type="EMBL" id="JACHEJ010000022">
    <property type="protein sequence ID" value="MBB6182212.1"/>
    <property type="molecule type" value="Genomic_DNA"/>
</dbReference>
<comment type="caution">
    <text evidence="1">The sequence shown here is derived from an EMBL/GenBank/DDBJ whole genome shotgun (WGS) entry which is preliminary data.</text>
</comment>
<dbReference type="Proteomes" id="UP000535501">
    <property type="component" value="Unassembled WGS sequence"/>
</dbReference>
<sequence>MRKILHVIASAVGKLVRHEVQLSSGRSGTSIGALLLIARLRSPRLRHR</sequence>
<proteinExistence type="predicted"/>
<organism evidence="1 2">
    <name type="scientific">Pseudorhizobium flavum</name>
    <dbReference type="NCBI Taxonomy" id="1335061"/>
    <lineage>
        <taxon>Bacteria</taxon>
        <taxon>Pseudomonadati</taxon>
        <taxon>Pseudomonadota</taxon>
        <taxon>Alphaproteobacteria</taxon>
        <taxon>Hyphomicrobiales</taxon>
        <taxon>Rhizobiaceae</taxon>
        <taxon>Rhizobium/Agrobacterium group</taxon>
        <taxon>Pseudorhizobium</taxon>
    </lineage>
</organism>
<gene>
    <name evidence="1" type="ORF">HNQ75_004201</name>
</gene>
<reference evidence="1 2" key="1">
    <citation type="submission" date="2020-08" db="EMBL/GenBank/DDBJ databases">
        <title>Genomic Encyclopedia of Type Strains, Phase IV (KMG-IV): sequencing the most valuable type-strain genomes for metagenomic binning, comparative biology and taxonomic classification.</title>
        <authorList>
            <person name="Goeker M."/>
        </authorList>
    </citation>
    <scope>NUCLEOTIDE SEQUENCE [LARGE SCALE GENOMIC DNA]</scope>
    <source>
        <strain evidence="1 2">DSM 102134</strain>
    </source>
</reference>
<dbReference type="AlphaFoldDB" id="A0A7W9Z1H8"/>
<name>A0A7W9Z1H8_9HYPH</name>
<accession>A0A7W9Z1H8</accession>
<evidence type="ECO:0000313" key="1">
    <source>
        <dbReference type="EMBL" id="MBB6182212.1"/>
    </source>
</evidence>
<evidence type="ECO:0000313" key="2">
    <source>
        <dbReference type="Proteomes" id="UP000535501"/>
    </source>
</evidence>
<protein>
    <submittedName>
        <fullName evidence="1">Uncharacterized protein</fullName>
    </submittedName>
</protein>